<comment type="caution">
    <text evidence="8">The sequence shown here is derived from an EMBL/GenBank/DDBJ whole genome shotgun (WGS) entry which is preliminary data.</text>
</comment>
<dbReference type="InterPro" id="IPR036388">
    <property type="entry name" value="WH-like_DNA-bd_sf"/>
</dbReference>
<dbReference type="PANTHER" id="PTHR10015">
    <property type="entry name" value="HEAT SHOCK TRANSCRIPTION FACTOR"/>
    <property type="match status" value="1"/>
</dbReference>
<dbReference type="GO" id="GO:0043565">
    <property type="term" value="F:sequence-specific DNA binding"/>
    <property type="evidence" value="ECO:0007669"/>
    <property type="project" value="InterPro"/>
</dbReference>
<evidence type="ECO:0000256" key="3">
    <source>
        <dbReference type="ARBA" id="ARBA00023125"/>
    </source>
</evidence>
<keyword evidence="4" id="KW-0539">Nucleus</keyword>
<dbReference type="PANTHER" id="PTHR10015:SF427">
    <property type="entry name" value="HEAT SHOCK FACTOR PROTEIN"/>
    <property type="match status" value="1"/>
</dbReference>
<comment type="similarity">
    <text evidence="2 5">Belongs to the HSF family.</text>
</comment>
<dbReference type="AlphaFoldDB" id="A0AAV5GD43"/>
<name>A0AAV5GD43_9BASI</name>
<dbReference type="Gene3D" id="1.10.10.10">
    <property type="entry name" value="Winged helix-like DNA-binding domain superfamily/Winged helix DNA-binding domain"/>
    <property type="match status" value="1"/>
</dbReference>
<dbReference type="InterPro" id="IPR000232">
    <property type="entry name" value="HSF_DNA-bd"/>
</dbReference>
<feature type="compositionally biased region" description="Basic and acidic residues" evidence="6">
    <location>
        <begin position="145"/>
        <end position="168"/>
    </location>
</feature>
<evidence type="ECO:0000313" key="8">
    <source>
        <dbReference type="EMBL" id="GJN87252.1"/>
    </source>
</evidence>
<evidence type="ECO:0000256" key="5">
    <source>
        <dbReference type="RuleBase" id="RU004020"/>
    </source>
</evidence>
<evidence type="ECO:0000259" key="7">
    <source>
        <dbReference type="SMART" id="SM00415"/>
    </source>
</evidence>
<accession>A0AAV5GD43</accession>
<dbReference type="GO" id="GO:0005634">
    <property type="term" value="C:nucleus"/>
    <property type="evidence" value="ECO:0007669"/>
    <property type="project" value="UniProtKB-SubCell"/>
</dbReference>
<evidence type="ECO:0000256" key="4">
    <source>
        <dbReference type="ARBA" id="ARBA00023242"/>
    </source>
</evidence>
<dbReference type="SMART" id="SM00415">
    <property type="entry name" value="HSF"/>
    <property type="match status" value="1"/>
</dbReference>
<reference evidence="8 9" key="1">
    <citation type="submission" date="2021-12" db="EMBL/GenBank/DDBJ databases">
        <title>High titer production of polyol ester of fatty acids by Rhodotorula paludigena BS15 towards product separation-free biomass refinery.</title>
        <authorList>
            <person name="Mano J."/>
            <person name="Ono H."/>
            <person name="Tanaka T."/>
            <person name="Naito K."/>
            <person name="Sushida H."/>
            <person name="Ike M."/>
            <person name="Tokuyasu K."/>
            <person name="Kitaoka M."/>
        </authorList>
    </citation>
    <scope>NUCLEOTIDE SEQUENCE [LARGE SCALE GENOMIC DNA]</scope>
    <source>
        <strain evidence="8 9">BS15</strain>
    </source>
</reference>
<feature type="region of interest" description="Disordered" evidence="6">
    <location>
        <begin position="133"/>
        <end position="179"/>
    </location>
</feature>
<keyword evidence="9" id="KW-1185">Reference proteome</keyword>
<evidence type="ECO:0000256" key="2">
    <source>
        <dbReference type="ARBA" id="ARBA00006403"/>
    </source>
</evidence>
<dbReference type="Pfam" id="PF00447">
    <property type="entry name" value="HSF_DNA-bind"/>
    <property type="match status" value="1"/>
</dbReference>
<comment type="subcellular location">
    <subcellularLocation>
        <location evidence="1">Nucleus</location>
    </subcellularLocation>
</comment>
<gene>
    <name evidence="8" type="ORF">Rhopal_000197-T1</name>
</gene>
<dbReference type="Proteomes" id="UP001342314">
    <property type="component" value="Unassembled WGS sequence"/>
</dbReference>
<dbReference type="GO" id="GO:0003700">
    <property type="term" value="F:DNA-binding transcription factor activity"/>
    <property type="evidence" value="ECO:0007669"/>
    <property type="project" value="InterPro"/>
</dbReference>
<evidence type="ECO:0000313" key="9">
    <source>
        <dbReference type="Proteomes" id="UP001342314"/>
    </source>
</evidence>
<dbReference type="EMBL" id="BQKY01000001">
    <property type="protein sequence ID" value="GJN87252.1"/>
    <property type="molecule type" value="Genomic_DNA"/>
</dbReference>
<evidence type="ECO:0000256" key="6">
    <source>
        <dbReference type="SAM" id="MobiDB-lite"/>
    </source>
</evidence>
<dbReference type="InterPro" id="IPR036390">
    <property type="entry name" value="WH_DNA-bd_sf"/>
</dbReference>
<evidence type="ECO:0000256" key="1">
    <source>
        <dbReference type="ARBA" id="ARBA00004123"/>
    </source>
</evidence>
<feature type="domain" description="HSF-type DNA-binding" evidence="7">
    <location>
        <begin position="36"/>
        <end position="142"/>
    </location>
</feature>
<protein>
    <recommendedName>
        <fullName evidence="7">HSF-type DNA-binding domain-containing protein</fullName>
    </recommendedName>
</protein>
<proteinExistence type="inferred from homology"/>
<organism evidence="8 9">
    <name type="scientific">Rhodotorula paludigena</name>
    <dbReference type="NCBI Taxonomy" id="86838"/>
    <lineage>
        <taxon>Eukaryota</taxon>
        <taxon>Fungi</taxon>
        <taxon>Dikarya</taxon>
        <taxon>Basidiomycota</taxon>
        <taxon>Pucciniomycotina</taxon>
        <taxon>Microbotryomycetes</taxon>
        <taxon>Sporidiobolales</taxon>
        <taxon>Sporidiobolaceae</taxon>
        <taxon>Rhodotorula</taxon>
    </lineage>
</organism>
<keyword evidence="3" id="KW-0238">DNA-binding</keyword>
<sequence>MGELLARIPSALPQAERVLSSQPLRPDKVETEGPPAVMPFISKLYHMLSHPEEFQDVLVWDADGEAFIVHASDHLVQEVFPLMFGHGTFASFTRQVYSFRRLSPPELRTRLSIPPSSSYSGWAHPLFTRDNDPDTLHLLAPRPNKARERSKSEKREREREGERDDGRKRSEKMKRGSAG</sequence>
<dbReference type="SUPFAM" id="SSF46785">
    <property type="entry name" value="Winged helix' DNA-binding domain"/>
    <property type="match status" value="1"/>
</dbReference>